<dbReference type="Proteomes" id="UP001632038">
    <property type="component" value="Unassembled WGS sequence"/>
</dbReference>
<evidence type="ECO:0000256" key="5">
    <source>
        <dbReference type="ARBA" id="ARBA00044949"/>
    </source>
</evidence>
<evidence type="ECO:0000256" key="7">
    <source>
        <dbReference type="ARBA" id="ARBA00047562"/>
    </source>
</evidence>
<dbReference type="InterPro" id="IPR000387">
    <property type="entry name" value="Tyr_Pase_dom"/>
</dbReference>
<feature type="domain" description="Tyrosine-protein phosphatase" evidence="10">
    <location>
        <begin position="31"/>
        <end position="178"/>
    </location>
</feature>
<evidence type="ECO:0000259" key="10">
    <source>
        <dbReference type="PROSITE" id="PS50054"/>
    </source>
</evidence>
<evidence type="ECO:0000256" key="1">
    <source>
        <dbReference type="ARBA" id="ARBA00004496"/>
    </source>
</evidence>
<evidence type="ECO:0000256" key="8">
    <source>
        <dbReference type="ARBA" id="ARBA00047927"/>
    </source>
</evidence>
<sequence>MAFREKAKGKKRLQPAGKNSTESVALLPPINFSVVIDNLVYRSGHLEPCNIPFVHSLKLRSIIYLCPERYPKENLQFLQSNHINLFQFGIDCDNEDTFPIPIRKALKLLNDEKNYPVLIHCKCGLHRTGCLVGCLRKLHNWCTTPVLEEYRKTAGKRFREVDLKFIEKYDVSCLRDCSTAAAAGAIPGSRCPCCPALLDG</sequence>
<dbReference type="Pfam" id="PF03162">
    <property type="entry name" value="Y_phosphatase2"/>
    <property type="match status" value="1"/>
</dbReference>
<dbReference type="GO" id="GO:0005737">
    <property type="term" value="C:cytoplasm"/>
    <property type="evidence" value="ECO:0007669"/>
    <property type="project" value="UniProtKB-SubCell"/>
</dbReference>
<proteinExistence type="inferred from homology"/>
<dbReference type="GO" id="GO:0052847">
    <property type="term" value="F:inositol-1,5-bisdiphosphate-2,3,4,6-tetrakisphosphate 5-diphosphatase activity"/>
    <property type="evidence" value="ECO:0007669"/>
    <property type="project" value="UniProtKB-ARBA"/>
</dbReference>
<organism evidence="12 13">
    <name type="scientific">Castilleja foliolosa</name>
    <dbReference type="NCBI Taxonomy" id="1961234"/>
    <lineage>
        <taxon>Eukaryota</taxon>
        <taxon>Viridiplantae</taxon>
        <taxon>Streptophyta</taxon>
        <taxon>Embryophyta</taxon>
        <taxon>Tracheophyta</taxon>
        <taxon>Spermatophyta</taxon>
        <taxon>Magnoliopsida</taxon>
        <taxon>eudicotyledons</taxon>
        <taxon>Gunneridae</taxon>
        <taxon>Pentapetalae</taxon>
        <taxon>asterids</taxon>
        <taxon>lamiids</taxon>
        <taxon>Lamiales</taxon>
        <taxon>Orobanchaceae</taxon>
        <taxon>Pedicularideae</taxon>
        <taxon>Castillejinae</taxon>
        <taxon>Castilleja</taxon>
    </lineage>
</organism>
<dbReference type="InterPro" id="IPR020428">
    <property type="entry name" value="PFA-DSPs"/>
</dbReference>
<protein>
    <recommendedName>
        <fullName evidence="2">diphosphoinositol-polyphosphate diphosphatase</fullName>
        <ecNumber evidence="2">3.6.1.52</ecNumber>
    </recommendedName>
</protein>
<evidence type="ECO:0000313" key="12">
    <source>
        <dbReference type="EMBL" id="KAL3637188.1"/>
    </source>
</evidence>
<evidence type="ECO:0000259" key="11">
    <source>
        <dbReference type="PROSITE" id="PS50056"/>
    </source>
</evidence>
<comment type="caution">
    <text evidence="12">The sequence shown here is derived from an EMBL/GenBank/DDBJ whole genome shotgun (WGS) entry which is preliminary data.</text>
</comment>
<keyword evidence="13" id="KW-1185">Reference proteome</keyword>
<evidence type="ECO:0000313" key="13">
    <source>
        <dbReference type="Proteomes" id="UP001632038"/>
    </source>
</evidence>
<comment type="catalytic activity">
    <reaction evidence="8">
        <text>1,5-bis(diphospho)-1D-myo-inositol 2,3,4,6-tetrakisphosphate + H2O = 1-diphospho-1D-myo-inositol 2,3,4,5,6-pentakisphosphate + phosphate + 2 H(+)</text>
        <dbReference type="Rhea" id="RHEA:79699"/>
        <dbReference type="ChEBI" id="CHEBI:15377"/>
        <dbReference type="ChEBI" id="CHEBI:15378"/>
        <dbReference type="ChEBI" id="CHEBI:43474"/>
        <dbReference type="ChEBI" id="CHEBI:74946"/>
        <dbReference type="ChEBI" id="CHEBI:77983"/>
        <dbReference type="EC" id="3.6.1.52"/>
    </reaction>
    <physiologicalReaction direction="left-to-right" evidence="8">
        <dbReference type="Rhea" id="RHEA:79700"/>
    </physiologicalReaction>
</comment>
<evidence type="ECO:0000256" key="4">
    <source>
        <dbReference type="ARBA" id="ARBA00022801"/>
    </source>
</evidence>
<comment type="catalytic activity">
    <reaction evidence="7">
        <text>3,5-bis(diphospho)-1D-myo-inositol 1,2,4,6-tetrakisphosphate + H2O = 3-diphospho-1D-myo-inositol 1,2,4,5,6-pentakisphosphate + phosphate + 2 H(+)</text>
        <dbReference type="Rhea" id="RHEA:56312"/>
        <dbReference type="ChEBI" id="CHEBI:15377"/>
        <dbReference type="ChEBI" id="CHEBI:15378"/>
        <dbReference type="ChEBI" id="CHEBI:43474"/>
        <dbReference type="ChEBI" id="CHEBI:140372"/>
        <dbReference type="ChEBI" id="CHEBI:140374"/>
        <dbReference type="EC" id="3.6.1.52"/>
    </reaction>
    <physiologicalReaction direction="left-to-right" evidence="7">
        <dbReference type="Rhea" id="RHEA:56313"/>
    </physiologicalReaction>
</comment>
<dbReference type="AlphaFoldDB" id="A0ABD3D563"/>
<dbReference type="Gene3D" id="3.90.190.10">
    <property type="entry name" value="Protein tyrosine phosphatase superfamily"/>
    <property type="match status" value="1"/>
</dbReference>
<dbReference type="PROSITE" id="PS50054">
    <property type="entry name" value="TYR_PHOSPHATASE_DUAL"/>
    <property type="match status" value="1"/>
</dbReference>
<dbReference type="EMBL" id="JAVIJP010000026">
    <property type="protein sequence ID" value="KAL3637188.1"/>
    <property type="molecule type" value="Genomic_DNA"/>
</dbReference>
<comment type="similarity">
    <text evidence="5">Belongs to the protein-tyrosine phosphatase family. Atypical dual-specificity phosphatase Siw14-like subfamily.</text>
</comment>
<dbReference type="PRINTS" id="PR01911">
    <property type="entry name" value="PFDSPHPHTASE"/>
</dbReference>
<dbReference type="InterPro" id="IPR020422">
    <property type="entry name" value="TYR_PHOSPHATASE_DUAL_dom"/>
</dbReference>
<gene>
    <name evidence="12" type="ORF">CASFOL_019487</name>
</gene>
<dbReference type="InterPro" id="IPR029021">
    <property type="entry name" value="Prot-tyrosine_phosphatase-like"/>
</dbReference>
<keyword evidence="4" id="KW-0378">Hydrolase</keyword>
<dbReference type="EC" id="3.6.1.52" evidence="2"/>
<evidence type="ECO:0000256" key="2">
    <source>
        <dbReference type="ARBA" id="ARBA00012527"/>
    </source>
</evidence>
<dbReference type="PROSITE" id="PS50056">
    <property type="entry name" value="TYR_PHOSPHATASE_2"/>
    <property type="match status" value="1"/>
</dbReference>
<feature type="domain" description="Tyrosine specific protein phosphatases" evidence="11">
    <location>
        <begin position="103"/>
        <end position="132"/>
    </location>
</feature>
<evidence type="ECO:0000256" key="6">
    <source>
        <dbReference type="ARBA" id="ARBA00047342"/>
    </source>
</evidence>
<reference evidence="13" key="1">
    <citation type="journal article" date="2024" name="IScience">
        <title>Strigolactones Initiate the Formation of Haustorium-like Structures in Castilleja.</title>
        <authorList>
            <person name="Buerger M."/>
            <person name="Peterson D."/>
            <person name="Chory J."/>
        </authorList>
    </citation>
    <scope>NUCLEOTIDE SEQUENCE [LARGE SCALE GENOMIC DNA]</scope>
</reference>
<comment type="catalytic activity">
    <reaction evidence="9">
        <text>6-diphospho-1D-myo-inositol pentakisphosphate + H2O = 1D-myo-inositol hexakisphosphate + phosphate + H(+)</text>
        <dbReference type="Rhea" id="RHEA:79703"/>
        <dbReference type="ChEBI" id="CHEBI:15377"/>
        <dbReference type="ChEBI" id="CHEBI:15378"/>
        <dbReference type="ChEBI" id="CHEBI:43474"/>
        <dbReference type="ChEBI" id="CHEBI:58130"/>
        <dbReference type="ChEBI" id="CHEBI:230534"/>
        <dbReference type="EC" id="3.6.1.52"/>
    </reaction>
    <physiologicalReaction direction="left-to-right" evidence="9">
        <dbReference type="Rhea" id="RHEA:79704"/>
    </physiologicalReaction>
</comment>
<evidence type="ECO:0000256" key="9">
    <source>
        <dbReference type="ARBA" id="ARBA00048424"/>
    </source>
</evidence>
<dbReference type="PANTHER" id="PTHR31126:SF46">
    <property type="entry name" value="TYROSINE-PROTEIN PHOSPHATASE DSP5"/>
    <property type="match status" value="1"/>
</dbReference>
<keyword evidence="3" id="KW-0963">Cytoplasm</keyword>
<dbReference type="SUPFAM" id="SSF52799">
    <property type="entry name" value="(Phosphotyrosine protein) phosphatases II"/>
    <property type="match status" value="1"/>
</dbReference>
<dbReference type="PROSITE" id="PS00383">
    <property type="entry name" value="TYR_PHOSPHATASE_1"/>
    <property type="match status" value="1"/>
</dbReference>
<dbReference type="InterPro" id="IPR016130">
    <property type="entry name" value="Tyr_Pase_AS"/>
</dbReference>
<dbReference type="InterPro" id="IPR004861">
    <property type="entry name" value="Siw14-like"/>
</dbReference>
<comment type="catalytic activity">
    <reaction evidence="6">
        <text>5-diphospho-1D-myo-inositol 1,2,3,4,6-pentakisphosphate + H2O = 1D-myo-inositol hexakisphosphate + phosphate + H(+)</text>
        <dbReference type="Rhea" id="RHEA:22384"/>
        <dbReference type="ChEBI" id="CHEBI:15377"/>
        <dbReference type="ChEBI" id="CHEBI:15378"/>
        <dbReference type="ChEBI" id="CHEBI:43474"/>
        <dbReference type="ChEBI" id="CHEBI:58130"/>
        <dbReference type="ChEBI" id="CHEBI:58628"/>
        <dbReference type="EC" id="3.6.1.52"/>
    </reaction>
    <physiologicalReaction direction="left-to-right" evidence="6">
        <dbReference type="Rhea" id="RHEA:22385"/>
    </physiologicalReaction>
</comment>
<comment type="subcellular location">
    <subcellularLocation>
        <location evidence="1">Cytoplasm</location>
    </subcellularLocation>
</comment>
<name>A0ABD3D563_9LAMI</name>
<dbReference type="FunFam" id="3.90.190.10:FF:000035">
    <property type="entry name" value="Tyrosine phosphatase, putative"/>
    <property type="match status" value="1"/>
</dbReference>
<dbReference type="PANTHER" id="PTHR31126">
    <property type="entry name" value="TYROSINE-PROTEIN PHOSPHATASE"/>
    <property type="match status" value="1"/>
</dbReference>
<evidence type="ECO:0000256" key="3">
    <source>
        <dbReference type="ARBA" id="ARBA00022490"/>
    </source>
</evidence>
<accession>A0ABD3D563</accession>
<dbReference type="GO" id="GO:0052845">
    <property type="term" value="F:inositol-5-diphosphate-1,2,3,4,6-pentakisphosphate diphosphatase activity"/>
    <property type="evidence" value="ECO:0007669"/>
    <property type="project" value="UniProtKB-ARBA"/>
</dbReference>